<dbReference type="GO" id="GO:0004322">
    <property type="term" value="F:ferroxidase activity"/>
    <property type="evidence" value="ECO:0007669"/>
    <property type="project" value="UniProtKB-EC"/>
</dbReference>
<dbReference type="Proteomes" id="UP000275846">
    <property type="component" value="Unassembled WGS sequence"/>
</dbReference>
<comment type="similarity">
    <text evidence="1 9">Belongs to the ferritin family.</text>
</comment>
<dbReference type="EC" id="1.16.3.1" evidence="9"/>
<comment type="catalytic activity">
    <reaction evidence="7 9">
        <text>4 Fe(2+) + O2 + 4 H(+) = 4 Fe(3+) + 2 H2O</text>
        <dbReference type="Rhea" id="RHEA:11148"/>
        <dbReference type="ChEBI" id="CHEBI:15377"/>
        <dbReference type="ChEBI" id="CHEBI:15378"/>
        <dbReference type="ChEBI" id="CHEBI:15379"/>
        <dbReference type="ChEBI" id="CHEBI:29033"/>
        <dbReference type="ChEBI" id="CHEBI:29034"/>
        <dbReference type="EC" id="1.16.3.1"/>
    </reaction>
</comment>
<evidence type="ECO:0000313" key="11">
    <source>
        <dbReference type="EMBL" id="VDM03937.1"/>
    </source>
</evidence>
<feature type="binding site" evidence="8">
    <location>
        <position position="138"/>
    </location>
    <ligand>
        <name>Fe cation</name>
        <dbReference type="ChEBI" id="CHEBI:24875"/>
        <label>1</label>
    </ligand>
</feature>
<evidence type="ECO:0000256" key="3">
    <source>
        <dbReference type="ARBA" id="ARBA00022723"/>
    </source>
</evidence>
<dbReference type="GO" id="GO:0006826">
    <property type="term" value="P:iron ion transport"/>
    <property type="evidence" value="ECO:0007669"/>
    <property type="project" value="InterPro"/>
</dbReference>
<keyword evidence="5 8" id="KW-0408">Iron</keyword>
<feature type="binding site" evidence="8">
    <location>
        <position position="62"/>
    </location>
    <ligand>
        <name>Fe cation</name>
        <dbReference type="ChEBI" id="CHEBI:24875"/>
        <label>1</label>
    </ligand>
</feature>
<dbReference type="AlphaFoldDB" id="A0A183TM53"/>
<proteinExistence type="inferred from homology"/>
<dbReference type="EMBL" id="UYSU01042704">
    <property type="protein sequence ID" value="VDM03937.1"/>
    <property type="molecule type" value="Genomic_DNA"/>
</dbReference>
<feature type="binding site" evidence="8">
    <location>
        <position position="104"/>
    </location>
    <ligand>
        <name>Fe cation</name>
        <dbReference type="ChEBI" id="CHEBI:24875"/>
        <label>1</label>
    </ligand>
</feature>
<keyword evidence="12" id="KW-1185">Reference proteome</keyword>
<dbReference type="GO" id="GO:0005737">
    <property type="term" value="C:cytoplasm"/>
    <property type="evidence" value="ECO:0007669"/>
    <property type="project" value="TreeGrafter"/>
</dbReference>
<dbReference type="PANTHER" id="PTHR11431:SF75">
    <property type="entry name" value="FERRITIN"/>
    <property type="match status" value="1"/>
</dbReference>
<sequence>MASAVRQNFHEECEAGINKQINMELYASYLYMAAANHFDRDDVALPGFCKFFSKSSEEEREHALKLMKYQNKRGGRIVLQDIAKPAVTEWSSGLEAMETALKIEREVNESLLELHRTAALKDDSQFCDFLESEYLNEQVESIKQLAGYVTNLRNVGPGLGEYIFDKETLHGEDD</sequence>
<evidence type="ECO:0000259" key="10">
    <source>
        <dbReference type="PROSITE" id="PS50905"/>
    </source>
</evidence>
<dbReference type="SUPFAM" id="SSF47240">
    <property type="entry name" value="Ferritin-like"/>
    <property type="match status" value="1"/>
</dbReference>
<dbReference type="InterPro" id="IPR014034">
    <property type="entry name" value="Ferritin_CS"/>
</dbReference>
<dbReference type="GO" id="GO:0006879">
    <property type="term" value="P:intracellular iron ion homeostasis"/>
    <property type="evidence" value="ECO:0007669"/>
    <property type="project" value="UniProtKB-KW"/>
</dbReference>
<reference evidence="13" key="1">
    <citation type="submission" date="2016-06" db="UniProtKB">
        <authorList>
            <consortium name="WormBaseParasite"/>
        </authorList>
    </citation>
    <scope>IDENTIFICATION</scope>
</reference>
<name>A0A183TM53_SCHSO</name>
<feature type="binding site" evidence="8">
    <location>
        <position position="59"/>
    </location>
    <ligand>
        <name>Fe cation</name>
        <dbReference type="ChEBI" id="CHEBI:24875"/>
        <label>1</label>
    </ligand>
</feature>
<comment type="function">
    <text evidence="9">Stores iron in a soluble, non-toxic, readily available form. Important for iron homeostasis. Iron is taken up in the ferrous form and deposited as ferric hydroxides after oxidation.</text>
</comment>
<dbReference type="CDD" id="cd01056">
    <property type="entry name" value="Euk_Ferritin"/>
    <property type="match status" value="1"/>
</dbReference>
<dbReference type="GO" id="GO:0008199">
    <property type="term" value="F:ferric iron binding"/>
    <property type="evidence" value="ECO:0007669"/>
    <property type="project" value="InterPro"/>
</dbReference>
<protein>
    <recommendedName>
        <fullName evidence="9">Ferritin</fullName>
        <ecNumber evidence="9">1.16.3.1</ecNumber>
    </recommendedName>
</protein>
<gene>
    <name evidence="11" type="ORF">SSLN_LOCUS17551</name>
</gene>
<dbReference type="InterPro" id="IPR012347">
    <property type="entry name" value="Ferritin-like"/>
</dbReference>
<evidence type="ECO:0000256" key="2">
    <source>
        <dbReference type="ARBA" id="ARBA00022434"/>
    </source>
</evidence>
<evidence type="ECO:0000256" key="8">
    <source>
        <dbReference type="PIRSR" id="PIRSR601519-1"/>
    </source>
</evidence>
<accession>A0A183TM53</accession>
<dbReference type="InterPro" id="IPR001519">
    <property type="entry name" value="Ferritin"/>
</dbReference>
<evidence type="ECO:0000256" key="6">
    <source>
        <dbReference type="ARBA" id="ARBA00025111"/>
    </source>
</evidence>
<evidence type="ECO:0000313" key="12">
    <source>
        <dbReference type="Proteomes" id="UP000275846"/>
    </source>
</evidence>
<dbReference type="InterPro" id="IPR008331">
    <property type="entry name" value="Ferritin_DPS_dom"/>
</dbReference>
<dbReference type="InterPro" id="IPR009078">
    <property type="entry name" value="Ferritin-like_SF"/>
</dbReference>
<comment type="function">
    <text evidence="6">Stores iron in a soluble, non-toxic, readily available form. Important for iron homeostasis. Has ferroxidase activity. Iron is taken up in the ferrous form and deposited as ferric hydroxides after oxidation.</text>
</comment>
<dbReference type="STRING" id="70667.A0A183TM53"/>
<feature type="binding site" evidence="8">
    <location>
        <position position="24"/>
    </location>
    <ligand>
        <name>Fe cation</name>
        <dbReference type="ChEBI" id="CHEBI:24875"/>
        <label>1</label>
    </ligand>
</feature>
<keyword evidence="2 9" id="KW-0409">Iron storage</keyword>
<dbReference type="PANTHER" id="PTHR11431">
    <property type="entry name" value="FERRITIN"/>
    <property type="match status" value="1"/>
</dbReference>
<feature type="domain" description="Ferritin-like diiron" evidence="10">
    <location>
        <begin position="7"/>
        <end position="156"/>
    </location>
</feature>
<keyword evidence="3 8" id="KW-0479">Metal-binding</keyword>
<evidence type="ECO:0000256" key="9">
    <source>
        <dbReference type="RuleBase" id="RU361145"/>
    </source>
</evidence>
<dbReference type="FunFam" id="1.20.1260.10:FF:000002">
    <property type="entry name" value="Ferritin, mitochondrial"/>
    <property type="match status" value="1"/>
</dbReference>
<keyword evidence="4 9" id="KW-0560">Oxidoreductase</keyword>
<dbReference type="PROSITE" id="PS00204">
    <property type="entry name" value="FERRITIN_2"/>
    <property type="match status" value="1"/>
</dbReference>
<evidence type="ECO:0000256" key="7">
    <source>
        <dbReference type="ARBA" id="ARBA00047990"/>
    </source>
</evidence>
<evidence type="ECO:0000256" key="1">
    <source>
        <dbReference type="ARBA" id="ARBA00007513"/>
    </source>
</evidence>
<evidence type="ECO:0000256" key="4">
    <source>
        <dbReference type="ARBA" id="ARBA00023002"/>
    </source>
</evidence>
<organism evidence="13">
    <name type="scientific">Schistocephalus solidus</name>
    <name type="common">Tapeworm</name>
    <dbReference type="NCBI Taxonomy" id="70667"/>
    <lineage>
        <taxon>Eukaryota</taxon>
        <taxon>Metazoa</taxon>
        <taxon>Spiralia</taxon>
        <taxon>Lophotrochozoa</taxon>
        <taxon>Platyhelminthes</taxon>
        <taxon>Cestoda</taxon>
        <taxon>Eucestoda</taxon>
        <taxon>Diphyllobothriidea</taxon>
        <taxon>Diphyllobothriidae</taxon>
        <taxon>Schistocephalus</taxon>
    </lineage>
</organism>
<reference evidence="11 12" key="2">
    <citation type="submission" date="2018-11" db="EMBL/GenBank/DDBJ databases">
        <authorList>
            <consortium name="Pathogen Informatics"/>
        </authorList>
    </citation>
    <scope>NUCLEOTIDE SEQUENCE [LARGE SCALE GENOMIC DNA]</scope>
    <source>
        <strain evidence="11 12">NST_G2</strain>
    </source>
</reference>
<dbReference type="GO" id="GO:0008198">
    <property type="term" value="F:ferrous iron binding"/>
    <property type="evidence" value="ECO:0007669"/>
    <property type="project" value="TreeGrafter"/>
</dbReference>
<dbReference type="Gene3D" id="1.20.1260.10">
    <property type="match status" value="1"/>
</dbReference>
<dbReference type="Pfam" id="PF00210">
    <property type="entry name" value="Ferritin"/>
    <property type="match status" value="1"/>
</dbReference>
<dbReference type="InterPro" id="IPR009040">
    <property type="entry name" value="Ferritin-like_diiron"/>
</dbReference>
<evidence type="ECO:0000256" key="5">
    <source>
        <dbReference type="ARBA" id="ARBA00023004"/>
    </source>
</evidence>
<dbReference type="WBParaSite" id="SSLN_0001821701-mRNA-1">
    <property type="protein sequence ID" value="SSLN_0001821701-mRNA-1"/>
    <property type="gene ID" value="SSLN_0001821701"/>
</dbReference>
<dbReference type="OrthoDB" id="186462at2759"/>
<evidence type="ECO:0000313" key="13">
    <source>
        <dbReference type="WBParaSite" id="SSLN_0001821701-mRNA-1"/>
    </source>
</evidence>
<dbReference type="PROSITE" id="PS50905">
    <property type="entry name" value="FERRITIN_LIKE"/>
    <property type="match status" value="1"/>
</dbReference>